<dbReference type="Pfam" id="PF13552">
    <property type="entry name" value="DUF4127"/>
    <property type="match status" value="1"/>
</dbReference>
<dbReference type="InterPro" id="IPR025394">
    <property type="entry name" value="DUF4127"/>
</dbReference>
<keyword evidence="2" id="KW-1185">Reference proteome</keyword>
<accession>A0A399EUT8</accession>
<gene>
    <name evidence="1" type="ORF">Mlute_00645</name>
</gene>
<sequence length="516" mass="56178">MRRVLLLPSGLHPVHLEFPQVLARAAGLVLHVPTAELLGHGEGPGHLMALAEWLWREAPAADVALVSLEALCLGVNPAQEAPGGVEEVLARLEVLRDLKRSYPHLRILAHGVVGPAVAQPNPFFGSSSSSVDPMRARFSEWADRLERLQAVGKDTREALTELDRARLHLSKEALQLWLQARERVHALHQAAIDLLHAGVLEYLALTLDNPTPYGLPHQEARRLSARLDELGLWGEADLYPGGGEAPLLLLARALLQQAGRKTKVLLRYPSARAEQAELLFQDRSLGGLVRAQLRALGGVRVGSLEEADLVLAVNAPALRQGLRQPDYEGVDTPERYLPELVDRLVADQATGRMVTVADLAYYGQAEHRFVQLLLPSLSLPGLAGFSAWGSAANSLGSALAAGVCALFGDDPVPLAEAHFLRLVEDWLYASRVRPEVEAELSRELGGPPSDGGLGDFLWAAERLVAQRLAPLAQGLWQRFFAPSLPGVKLEWGAPRLYGPDLSGLRLSWRLLREGEE</sequence>
<evidence type="ECO:0008006" key="3">
    <source>
        <dbReference type="Google" id="ProtNLM"/>
    </source>
</evidence>
<organism evidence="1 2">
    <name type="scientific">Meiothermus luteus</name>
    <dbReference type="NCBI Taxonomy" id="2026184"/>
    <lineage>
        <taxon>Bacteria</taxon>
        <taxon>Thermotogati</taxon>
        <taxon>Deinococcota</taxon>
        <taxon>Deinococci</taxon>
        <taxon>Thermales</taxon>
        <taxon>Thermaceae</taxon>
        <taxon>Meiothermus</taxon>
    </lineage>
</organism>
<dbReference type="RefSeq" id="WP_119359325.1">
    <property type="nucleotide sequence ID" value="NZ_QWKZ01000013.1"/>
</dbReference>
<dbReference type="OrthoDB" id="9789552at2"/>
<comment type="caution">
    <text evidence="1">The sequence shown here is derived from an EMBL/GenBank/DDBJ whole genome shotgun (WGS) entry which is preliminary data.</text>
</comment>
<dbReference type="AlphaFoldDB" id="A0A399EUT8"/>
<name>A0A399EUT8_9DEIN</name>
<protein>
    <recommendedName>
        <fullName evidence="3">DUF4127 family protein</fullName>
    </recommendedName>
</protein>
<dbReference type="EMBL" id="QWKZ01000013">
    <property type="protein sequence ID" value="RIH88384.1"/>
    <property type="molecule type" value="Genomic_DNA"/>
</dbReference>
<evidence type="ECO:0000313" key="2">
    <source>
        <dbReference type="Proteomes" id="UP000265800"/>
    </source>
</evidence>
<dbReference type="Proteomes" id="UP000265800">
    <property type="component" value="Unassembled WGS sequence"/>
</dbReference>
<proteinExistence type="predicted"/>
<reference evidence="1 2" key="1">
    <citation type="submission" date="2018-08" db="EMBL/GenBank/DDBJ databases">
        <title>Meiothermus luteus KCTC 52599 genome sequencing project.</title>
        <authorList>
            <person name="Da Costa M.S."/>
            <person name="Albuquerque L."/>
            <person name="Raposo P."/>
            <person name="Froufe H.J.C."/>
            <person name="Barroso C.S."/>
            <person name="Egas C."/>
        </authorList>
    </citation>
    <scope>NUCLEOTIDE SEQUENCE [LARGE SCALE GENOMIC DNA]</scope>
    <source>
        <strain evidence="1 2">KCTC 52599</strain>
    </source>
</reference>
<evidence type="ECO:0000313" key="1">
    <source>
        <dbReference type="EMBL" id="RIH88384.1"/>
    </source>
</evidence>